<evidence type="ECO:0000313" key="4">
    <source>
        <dbReference type="EMBL" id="MBK1617779.1"/>
    </source>
</evidence>
<evidence type="ECO:0000313" key="5">
    <source>
        <dbReference type="Proteomes" id="UP001138768"/>
    </source>
</evidence>
<evidence type="ECO:0000256" key="2">
    <source>
        <dbReference type="SAM" id="Phobius"/>
    </source>
</evidence>
<proteinExistence type="predicted"/>
<keyword evidence="5" id="KW-1185">Reference proteome</keyword>
<protein>
    <recommendedName>
        <fullName evidence="3">Microcin J25-processing protein McjB C-terminal domain-containing protein</fullName>
    </recommendedName>
</protein>
<evidence type="ECO:0000256" key="1">
    <source>
        <dbReference type="SAM" id="MobiDB-lite"/>
    </source>
</evidence>
<sequence>MCNGWQTTACKWAATDRRLPRVGLLAVILSGQEVSGQRPSILRVIAAALLIVWASGLAAAPADRSPAANVIRALSASVEALVASSRPPHWPLRRACFYYALAGQALLARHGISACLHVGQVSYFPGTAHAHPIAPHAWLATEVGFIDYATLPRWGRVTVIPHALVATDPSLVMPGVTQVLTLSAGPDDPLTWCLQDHYRRFSLFIRAEKERLAAGRRILSHPIAQSLCLPARGDRPQSPARGDGQAYGADHP</sequence>
<dbReference type="NCBIfam" id="NF033537">
    <property type="entry name" value="lasso_biosyn_B2"/>
    <property type="match status" value="1"/>
</dbReference>
<gene>
    <name evidence="4" type="ORF">CKO42_04780</name>
</gene>
<evidence type="ECO:0000259" key="3">
    <source>
        <dbReference type="Pfam" id="PF13471"/>
    </source>
</evidence>
<dbReference type="InterPro" id="IPR053521">
    <property type="entry name" value="McjB-like"/>
</dbReference>
<feature type="region of interest" description="Disordered" evidence="1">
    <location>
        <begin position="229"/>
        <end position="252"/>
    </location>
</feature>
<accession>A0A9X0W6L8</accession>
<dbReference type="Proteomes" id="UP001138768">
    <property type="component" value="Unassembled WGS sequence"/>
</dbReference>
<feature type="transmembrane region" description="Helical" evidence="2">
    <location>
        <begin position="41"/>
        <end position="62"/>
    </location>
</feature>
<organism evidence="4 5">
    <name type="scientific">Lamprobacter modestohalophilus</name>
    <dbReference type="NCBI Taxonomy" id="1064514"/>
    <lineage>
        <taxon>Bacteria</taxon>
        <taxon>Pseudomonadati</taxon>
        <taxon>Pseudomonadota</taxon>
        <taxon>Gammaproteobacteria</taxon>
        <taxon>Chromatiales</taxon>
        <taxon>Chromatiaceae</taxon>
        <taxon>Lamprobacter</taxon>
    </lineage>
</organism>
<dbReference type="AlphaFoldDB" id="A0A9X0W6L8"/>
<keyword evidence="2" id="KW-1133">Transmembrane helix</keyword>
<dbReference type="EMBL" id="NRRY01000005">
    <property type="protein sequence ID" value="MBK1617779.1"/>
    <property type="molecule type" value="Genomic_DNA"/>
</dbReference>
<reference evidence="4 5" key="1">
    <citation type="journal article" date="2020" name="Microorganisms">
        <title>Osmotic Adaptation and Compatible Solute Biosynthesis of Phototrophic Bacteria as Revealed from Genome Analyses.</title>
        <authorList>
            <person name="Imhoff J.F."/>
            <person name="Rahn T."/>
            <person name="Kunzel S."/>
            <person name="Keller A."/>
            <person name="Neulinger S.C."/>
        </authorList>
    </citation>
    <scope>NUCLEOTIDE SEQUENCE [LARGE SCALE GENOMIC DNA]</scope>
    <source>
        <strain evidence="4 5">DSM 25653</strain>
    </source>
</reference>
<dbReference type="InterPro" id="IPR032708">
    <property type="entry name" value="McjB_C"/>
</dbReference>
<keyword evidence="2" id="KW-0472">Membrane</keyword>
<dbReference type="Pfam" id="PF13471">
    <property type="entry name" value="Transglut_core3"/>
    <property type="match status" value="1"/>
</dbReference>
<comment type="caution">
    <text evidence="4">The sequence shown here is derived from an EMBL/GenBank/DDBJ whole genome shotgun (WGS) entry which is preliminary data.</text>
</comment>
<name>A0A9X0W6L8_9GAMM</name>
<keyword evidence="2" id="KW-0812">Transmembrane</keyword>
<feature type="domain" description="Microcin J25-processing protein McjB C-terminal" evidence="3">
    <location>
        <begin position="56"/>
        <end position="140"/>
    </location>
</feature>